<dbReference type="OrthoDB" id="4139519at2759"/>
<proteinExistence type="predicted"/>
<evidence type="ECO:0000256" key="1">
    <source>
        <dbReference type="SAM" id="MobiDB-lite"/>
    </source>
</evidence>
<evidence type="ECO:0000313" key="3">
    <source>
        <dbReference type="Proteomes" id="UP000019484"/>
    </source>
</evidence>
<dbReference type="PANTHER" id="PTHR37540">
    <property type="entry name" value="TRANSCRIPTION FACTOR (ACR-2), PUTATIVE-RELATED-RELATED"/>
    <property type="match status" value="1"/>
</dbReference>
<dbReference type="eggNOG" id="ENOG502T49Y">
    <property type="taxonomic scope" value="Eukaryota"/>
</dbReference>
<evidence type="ECO:0008006" key="4">
    <source>
        <dbReference type="Google" id="ProtNLM"/>
    </source>
</evidence>
<comment type="caution">
    <text evidence="2">The sequence shown here is derived from an EMBL/GenBank/DDBJ whole genome shotgun (WGS) entry which is preliminary data.</text>
</comment>
<dbReference type="HOGENOM" id="CLU_028343_1_0_1"/>
<dbReference type="AlphaFoldDB" id="W9Y081"/>
<reference evidence="2 3" key="1">
    <citation type="submission" date="2013-03" db="EMBL/GenBank/DDBJ databases">
        <title>The Genome Sequence of Capronia coronata CBS 617.96.</title>
        <authorList>
            <consortium name="The Broad Institute Genomics Platform"/>
            <person name="Cuomo C."/>
            <person name="de Hoog S."/>
            <person name="Gorbushina A."/>
            <person name="Walker B."/>
            <person name="Young S.K."/>
            <person name="Zeng Q."/>
            <person name="Gargeya S."/>
            <person name="Fitzgerald M."/>
            <person name="Haas B."/>
            <person name="Abouelleil A."/>
            <person name="Allen A.W."/>
            <person name="Alvarado L."/>
            <person name="Arachchi H.M."/>
            <person name="Berlin A.M."/>
            <person name="Chapman S.B."/>
            <person name="Gainer-Dewar J."/>
            <person name="Goldberg J."/>
            <person name="Griggs A."/>
            <person name="Gujja S."/>
            <person name="Hansen M."/>
            <person name="Howarth C."/>
            <person name="Imamovic A."/>
            <person name="Ireland A."/>
            <person name="Larimer J."/>
            <person name="McCowan C."/>
            <person name="Murphy C."/>
            <person name="Pearson M."/>
            <person name="Poon T.W."/>
            <person name="Priest M."/>
            <person name="Roberts A."/>
            <person name="Saif S."/>
            <person name="Shea T."/>
            <person name="Sisk P."/>
            <person name="Sykes S."/>
            <person name="Wortman J."/>
            <person name="Nusbaum C."/>
            <person name="Birren B."/>
        </authorList>
    </citation>
    <scope>NUCLEOTIDE SEQUENCE [LARGE SCALE GENOMIC DNA]</scope>
    <source>
        <strain evidence="2 3">CBS 617.96</strain>
    </source>
</reference>
<dbReference type="RefSeq" id="XP_007725296.1">
    <property type="nucleotide sequence ID" value="XM_007727106.1"/>
</dbReference>
<gene>
    <name evidence="2" type="ORF">A1O1_06227</name>
</gene>
<feature type="region of interest" description="Disordered" evidence="1">
    <location>
        <begin position="41"/>
        <end position="76"/>
    </location>
</feature>
<evidence type="ECO:0000313" key="2">
    <source>
        <dbReference type="EMBL" id="EXJ85858.1"/>
    </source>
</evidence>
<sequence length="542" mass="60700">MKASKFMFINKDAQSESLSHSNRHERISIHSHVQKCQRYKKAEGRVSHATPLRLLQPGNRSGNPGHRPEQSGDDVLTASEQSTAPKHNAGHVHVAPWEMSPINGPKQTSPHIIPVFPASAEESFDPFDVTCITVDAAVHSLLQYFLRVHHPNIWHIERAVRLDHQYTFRSDAMSIVQGCLHDQYNMYALLASMASYMTYIDGIPSPADGTYYIHKALKASQEYVHSRQPITGRMVFNIFNLGCAEWYRYNVDAAYVHLKAAKSMVDSMGGLKILDGPLIDLLLTGDGYVAAELRAKPLWSASDFEPGDDHPMTTYGICELRKLLSGRVKIAAGLLTPTQQDIVPADLRWIILDLAVALSVLRASQSSDRAADKPPSDSLHWVHIRTLTIRHRLLSMQLDDPRSGALRTALVLWIFLIFTVSGRKRSIKIIAPFLRETLLSIADELWAGHEEVQLWILSVGSFCAAPDSEDHRWFVDEVANRLTGALDDLDTISELLRAQSQKFFYLEPAQSSVLQTLAEDIHKRRVPGKGDTSRYGTAFKAM</sequence>
<organism evidence="2 3">
    <name type="scientific">Capronia coronata CBS 617.96</name>
    <dbReference type="NCBI Taxonomy" id="1182541"/>
    <lineage>
        <taxon>Eukaryota</taxon>
        <taxon>Fungi</taxon>
        <taxon>Dikarya</taxon>
        <taxon>Ascomycota</taxon>
        <taxon>Pezizomycotina</taxon>
        <taxon>Eurotiomycetes</taxon>
        <taxon>Chaetothyriomycetidae</taxon>
        <taxon>Chaetothyriales</taxon>
        <taxon>Herpotrichiellaceae</taxon>
        <taxon>Capronia</taxon>
    </lineage>
</organism>
<dbReference type="PANTHER" id="PTHR37540:SF5">
    <property type="entry name" value="TRANSCRIPTION FACTOR DOMAIN-CONTAINING PROTEIN"/>
    <property type="match status" value="1"/>
</dbReference>
<accession>W9Y081</accession>
<name>W9Y081_9EURO</name>
<dbReference type="Proteomes" id="UP000019484">
    <property type="component" value="Unassembled WGS sequence"/>
</dbReference>
<dbReference type="EMBL" id="AMWN01000005">
    <property type="protein sequence ID" value="EXJ85858.1"/>
    <property type="molecule type" value="Genomic_DNA"/>
</dbReference>
<keyword evidence="3" id="KW-1185">Reference proteome</keyword>
<dbReference type="GeneID" id="19161095"/>
<dbReference type="STRING" id="1182541.W9Y081"/>
<protein>
    <recommendedName>
        <fullName evidence="4">Transcription factor domain-containing protein</fullName>
    </recommendedName>
</protein>